<evidence type="ECO:0000256" key="4">
    <source>
        <dbReference type="ARBA" id="ARBA00022490"/>
    </source>
</evidence>
<evidence type="ECO:0000259" key="11">
    <source>
        <dbReference type="SMART" id="SM00955"/>
    </source>
</evidence>
<comment type="subcellular location">
    <subcellularLocation>
        <location evidence="2">Cytoplasm</location>
    </subcellularLocation>
</comment>
<keyword evidence="13" id="KW-1185">Reference proteome</keyword>
<feature type="domain" description="S1 motif" evidence="10">
    <location>
        <begin position="564"/>
        <end position="648"/>
    </location>
</feature>
<keyword evidence="5" id="KW-0540">Nuclease</keyword>
<dbReference type="Proteomes" id="UP000006811">
    <property type="component" value="Chromosome"/>
</dbReference>
<comment type="similarity">
    <text evidence="3">Belongs to the RNR ribonuclease family. RNase II subfamily.</text>
</comment>
<dbReference type="EMBL" id="CP001817">
    <property type="protein sequence ID" value="AEH39758.1"/>
    <property type="molecule type" value="Genomic_DNA"/>
</dbReference>
<dbReference type="SUPFAM" id="SSF50249">
    <property type="entry name" value="Nucleic acid-binding proteins"/>
    <property type="match status" value="4"/>
</dbReference>
<dbReference type="NCBIfam" id="TIGR00358">
    <property type="entry name" value="3_prime_RNase"/>
    <property type="match status" value="1"/>
</dbReference>
<dbReference type="PROSITE" id="PS01175">
    <property type="entry name" value="RIBONUCLEASE_II"/>
    <property type="match status" value="1"/>
</dbReference>
<comment type="catalytic activity">
    <reaction evidence="1">
        <text>Exonucleolytic cleavage in the 3'- to 5'-direction to yield nucleoside 5'-phosphates.</text>
        <dbReference type="EC" id="3.1.13.1"/>
    </reaction>
</comment>
<evidence type="ECO:0000256" key="6">
    <source>
        <dbReference type="ARBA" id="ARBA00022801"/>
    </source>
</evidence>
<organism evidence="12 13">
    <name type="scientific">Buchnera aphidicola</name>
    <name type="common">Cinara tujafilina</name>
    <dbReference type="NCBI Taxonomy" id="261317"/>
    <lineage>
        <taxon>Bacteria</taxon>
        <taxon>Pseudomonadati</taxon>
        <taxon>Pseudomonadota</taxon>
        <taxon>Gammaproteobacteria</taxon>
        <taxon>Enterobacterales</taxon>
        <taxon>Erwiniaceae</taxon>
        <taxon>Buchnera</taxon>
    </lineage>
</organism>
<evidence type="ECO:0000313" key="13">
    <source>
        <dbReference type="Proteomes" id="UP000006811"/>
    </source>
</evidence>
<dbReference type="InterPro" id="IPR003029">
    <property type="entry name" value="S1_domain"/>
</dbReference>
<dbReference type="eggNOG" id="COG4776">
    <property type="taxonomic scope" value="Bacteria"/>
</dbReference>
<dbReference type="InterPro" id="IPR001900">
    <property type="entry name" value="RNase_II/R"/>
</dbReference>
<feature type="domain" description="RNB" evidence="11">
    <location>
        <begin position="192"/>
        <end position="521"/>
    </location>
</feature>
<dbReference type="KEGG" id="baj:BCTU_173"/>
<dbReference type="GO" id="GO:0003723">
    <property type="term" value="F:RNA binding"/>
    <property type="evidence" value="ECO:0007669"/>
    <property type="project" value="UniProtKB-KW"/>
</dbReference>
<evidence type="ECO:0000256" key="8">
    <source>
        <dbReference type="ARBA" id="ARBA00022884"/>
    </source>
</evidence>
<dbReference type="Gene3D" id="2.40.50.140">
    <property type="entry name" value="Nucleic acid-binding proteins"/>
    <property type="match status" value="2"/>
</dbReference>
<dbReference type="STRING" id="261317.BCTU_173"/>
<sequence length="648" mass="76354">MFQNNPLLMKLKKKLNKKNITVEGIVRSTTKKYGFLELDSQKTYFISAKNMKKVMDGDRIIGILNIKNNREMVYPKKLIEPFLKKFVGNIYKINDSIFIQPSYPYMKNVKIRCVCDFNKNTLENGDWVLGKLTQHYLKQKNSFKVKIIEFIVQKTNPLAPWYVILTRYNLEKHPPDIKKINQIYNNNFNKLRKNLTHLDFVTIDNCNTKDIDDAVFVKKTLNNNFSLTIAIADPTEYISNNTELDDIAKQRSFTNYLPGLNIPMLPKILSEDLCSLKQYKIRPVLACRVIIDIKGNILYKDLKFFLAYIQSKEQLSYDNVSNWLEKTGKWNPKNEEIKKTIIFIKKIYEIRSVWRKKNALTFINSPDYRFNLSEKREVLGIFIEHRRVAHKIIEECMITANICAAFFLKKNLGFGLYNTHIGFDIFNATAASNFLRKYNIIFKSHEIMTLKGFCKLHKYLKNLSNKYIYNRICKFQAFGEISLIPQEHFALGLEYYATWTSPIRKYSDIINHRLIKSVLMGLSNIKKPDPKIITHITNRRRCYRIAGKELEKWLYVQFFLKFYKNNQYLQGIITDIFKNGIQVRLIKHGAFVFIPASFMHKLKKELSFNTELGVVYIYNKIYYYVTDIIKVRLLSIKKENNTIIASII</sequence>
<keyword evidence="4" id="KW-0963">Cytoplasm</keyword>
<evidence type="ECO:0000259" key="10">
    <source>
        <dbReference type="SMART" id="SM00316"/>
    </source>
</evidence>
<dbReference type="InterPro" id="IPR012340">
    <property type="entry name" value="NA-bd_OB-fold"/>
</dbReference>
<dbReference type="NCBIfam" id="TIGR02062">
    <property type="entry name" value="RNase_B"/>
    <property type="match status" value="1"/>
</dbReference>
<dbReference type="GO" id="GO:0005829">
    <property type="term" value="C:cytosol"/>
    <property type="evidence" value="ECO:0007669"/>
    <property type="project" value="TreeGrafter"/>
</dbReference>
<dbReference type="GO" id="GO:0008859">
    <property type="term" value="F:exoribonuclease II activity"/>
    <property type="evidence" value="ECO:0007669"/>
    <property type="project" value="UniProtKB-UniRule"/>
</dbReference>
<proteinExistence type="inferred from homology"/>
<dbReference type="NCBIfam" id="NF003455">
    <property type="entry name" value="PRK05054.1"/>
    <property type="match status" value="1"/>
</dbReference>
<dbReference type="Pfam" id="PF00575">
    <property type="entry name" value="S1"/>
    <property type="match status" value="1"/>
</dbReference>
<gene>
    <name evidence="12" type="primary">rnb</name>
    <name evidence="12" type="ORF">BCTU_173</name>
</gene>
<evidence type="ECO:0000256" key="7">
    <source>
        <dbReference type="ARBA" id="ARBA00022839"/>
    </source>
</evidence>
<keyword evidence="6" id="KW-0378">Hydrolase</keyword>
<dbReference type="AlphaFoldDB" id="F7WZA0"/>
<accession>F7WZA0</accession>
<evidence type="ECO:0000256" key="9">
    <source>
        <dbReference type="NCBIfam" id="TIGR02062"/>
    </source>
</evidence>
<dbReference type="PANTHER" id="PTHR23355:SF37">
    <property type="entry name" value="EXORIBONUCLEASE 2"/>
    <property type="match status" value="1"/>
</dbReference>
<evidence type="ECO:0000313" key="12">
    <source>
        <dbReference type="EMBL" id="AEH39758.1"/>
    </source>
</evidence>
<evidence type="ECO:0000256" key="1">
    <source>
        <dbReference type="ARBA" id="ARBA00001849"/>
    </source>
</evidence>
<evidence type="ECO:0000256" key="5">
    <source>
        <dbReference type="ARBA" id="ARBA00022722"/>
    </source>
</evidence>
<dbReference type="Gene3D" id="2.40.50.640">
    <property type="match status" value="1"/>
</dbReference>
<dbReference type="Pfam" id="PF08206">
    <property type="entry name" value="OB_RNB"/>
    <property type="match status" value="1"/>
</dbReference>
<dbReference type="GO" id="GO:0006402">
    <property type="term" value="P:mRNA catabolic process"/>
    <property type="evidence" value="ECO:0007669"/>
    <property type="project" value="TreeGrafter"/>
</dbReference>
<dbReference type="Pfam" id="PF00773">
    <property type="entry name" value="RNB"/>
    <property type="match status" value="1"/>
</dbReference>
<dbReference type="OrthoDB" id="9764149at2"/>
<dbReference type="InterPro" id="IPR011804">
    <property type="entry name" value="RNase_II"/>
</dbReference>
<reference evidence="12 13" key="1">
    <citation type="journal article" date="2011" name="Appl. Environ. Microbiol.">
        <title>The genome of Buchnera aphidicola from the aphid Cinara tujafilina provides new clues about the evolutionary history of metabolic losses in bacterial endosymbionts.</title>
        <authorList>
            <person name="Lamelas A."/>
            <person name="Gosalbes M.J."/>
            <person name="Moya A."/>
            <person name="Latorre A."/>
        </authorList>
    </citation>
    <scope>NUCLEOTIDE SEQUENCE [LARGE SCALE GENOMIC DNA]</scope>
    <source>
        <strain evidence="13">Cinara tujafilina</strain>
    </source>
</reference>
<dbReference type="InterPro" id="IPR050180">
    <property type="entry name" value="RNR_Ribonuclease"/>
</dbReference>
<dbReference type="InterPro" id="IPR004476">
    <property type="entry name" value="RNase_II/RNase_R"/>
</dbReference>
<keyword evidence="8" id="KW-0694">RNA-binding</keyword>
<keyword evidence="7" id="KW-0269">Exonuclease</keyword>
<dbReference type="InterPro" id="IPR013223">
    <property type="entry name" value="RNase_B_OB_dom"/>
</dbReference>
<protein>
    <recommendedName>
        <fullName evidence="9">Exoribonuclease II</fullName>
        <ecNumber evidence="9">3.1.13.1</ecNumber>
    </recommendedName>
</protein>
<evidence type="ECO:0000256" key="3">
    <source>
        <dbReference type="ARBA" id="ARBA00009925"/>
    </source>
</evidence>
<dbReference type="SMART" id="SM00316">
    <property type="entry name" value="S1"/>
    <property type="match status" value="1"/>
</dbReference>
<dbReference type="HOGENOM" id="CLU_002333_7_3_6"/>
<name>F7WZA0_9GAMM</name>
<dbReference type="SMART" id="SM00955">
    <property type="entry name" value="RNB"/>
    <property type="match status" value="1"/>
</dbReference>
<dbReference type="InterPro" id="IPR022966">
    <property type="entry name" value="RNase_II/R_CS"/>
</dbReference>
<dbReference type="EC" id="3.1.13.1" evidence="9"/>
<evidence type="ECO:0000256" key="2">
    <source>
        <dbReference type="ARBA" id="ARBA00004496"/>
    </source>
</evidence>
<dbReference type="PANTHER" id="PTHR23355">
    <property type="entry name" value="RIBONUCLEASE"/>
    <property type="match status" value="1"/>
</dbReference>